<reference evidence="2 3" key="1">
    <citation type="submission" date="2021-09" db="EMBL/GenBank/DDBJ databases">
        <title>Genomic insights and catalytic innovation underlie evolution of tropane alkaloids biosynthesis.</title>
        <authorList>
            <person name="Wang Y.-J."/>
            <person name="Tian T."/>
            <person name="Huang J.-P."/>
            <person name="Huang S.-X."/>
        </authorList>
    </citation>
    <scope>NUCLEOTIDE SEQUENCE [LARGE SCALE GENOMIC DNA]</scope>
    <source>
        <strain evidence="2">KIB-2018</strain>
        <tissue evidence="2">Leaf</tissue>
    </source>
</reference>
<dbReference type="NCBIfam" id="TIGR01640">
    <property type="entry name" value="F_box_assoc_1"/>
    <property type="match status" value="1"/>
</dbReference>
<dbReference type="InterPro" id="IPR006527">
    <property type="entry name" value="F-box-assoc_dom_typ1"/>
</dbReference>
<dbReference type="InterPro" id="IPR017451">
    <property type="entry name" value="F-box-assoc_interact_dom"/>
</dbReference>
<name>A0AAV8S6R3_9ROSI</name>
<dbReference type="CDD" id="cd22157">
    <property type="entry name" value="F-box_AtFBW1-like"/>
    <property type="match status" value="1"/>
</dbReference>
<dbReference type="PANTHER" id="PTHR31672:SF13">
    <property type="entry name" value="F-BOX PROTEIN CPR30-LIKE"/>
    <property type="match status" value="1"/>
</dbReference>
<sequence>MSDYLPPEVVVDILMRVPVKSLLCCKCVCKSWNSIISSPEFITNHLKQTTARSRRNPFLFLKYISKPFTEKSCWIYRDNDEEFSVHSQMEHPCKIRSWNNGFIGSCDGVICLSNDEKHYLVHPLLWNPSIRRYLRLPRPLIPCHTSNNIYGVIAGFGFDSQNNDYKVVRIVNVRRSMVINKKLKHPIEVEIYSLNARSWKMIGACVDPFGMCFGNMQPTLLNGIVHWLVYRLVNQKEYNSVLTFDFKKELFDSINLPKIVVTEWNELSVTVCQKSLGVFHLDDHHCNIWVMQEYGVVDSWIKIFIIDRRGVIERPLCFRSNGEILMESVNDKLITYDAEEQKIYDLGIIGFGGWCRAESYVESLVLLNESKSDETPTKKRKSSIFVYFTPVVKFLQSYLMPAAVDEVNIRLLNIEQGIAGTSKGKRPDHYDKVVISTNEEVLPKTKREANVRQMEQPLATRGASSRTLINYSLPYLFRGAKCLDRLAVPIRRRF</sequence>
<dbReference type="PROSITE" id="PS50181">
    <property type="entry name" value="FBOX"/>
    <property type="match status" value="1"/>
</dbReference>
<dbReference type="Pfam" id="PF07734">
    <property type="entry name" value="FBA_1"/>
    <property type="match status" value="1"/>
</dbReference>
<evidence type="ECO:0000313" key="3">
    <source>
        <dbReference type="Proteomes" id="UP001159364"/>
    </source>
</evidence>
<gene>
    <name evidence="2" type="ORF">K2173_006950</name>
</gene>
<dbReference type="Gene3D" id="1.20.1280.50">
    <property type="match status" value="1"/>
</dbReference>
<dbReference type="Proteomes" id="UP001159364">
    <property type="component" value="Unassembled WGS sequence"/>
</dbReference>
<dbReference type="SUPFAM" id="SSF81383">
    <property type="entry name" value="F-box domain"/>
    <property type="match status" value="1"/>
</dbReference>
<dbReference type="EMBL" id="JAIWQS010000076">
    <property type="protein sequence ID" value="KAJ8747797.1"/>
    <property type="molecule type" value="Genomic_DNA"/>
</dbReference>
<evidence type="ECO:0000313" key="2">
    <source>
        <dbReference type="EMBL" id="KAJ8747797.1"/>
    </source>
</evidence>
<evidence type="ECO:0000259" key="1">
    <source>
        <dbReference type="PROSITE" id="PS50181"/>
    </source>
</evidence>
<proteinExistence type="predicted"/>
<dbReference type="InterPro" id="IPR036047">
    <property type="entry name" value="F-box-like_dom_sf"/>
</dbReference>
<comment type="caution">
    <text evidence="2">The sequence shown here is derived from an EMBL/GenBank/DDBJ whole genome shotgun (WGS) entry which is preliminary data.</text>
</comment>
<feature type="domain" description="F-box" evidence="1">
    <location>
        <begin position="1"/>
        <end position="45"/>
    </location>
</feature>
<dbReference type="SMART" id="SM00256">
    <property type="entry name" value="FBOX"/>
    <property type="match status" value="1"/>
</dbReference>
<dbReference type="Pfam" id="PF00646">
    <property type="entry name" value="F-box"/>
    <property type="match status" value="1"/>
</dbReference>
<accession>A0AAV8S6R3</accession>
<dbReference type="InterPro" id="IPR050796">
    <property type="entry name" value="SCF_F-box_component"/>
</dbReference>
<protein>
    <recommendedName>
        <fullName evidence="1">F-box domain-containing protein</fullName>
    </recommendedName>
</protein>
<dbReference type="PANTHER" id="PTHR31672">
    <property type="entry name" value="BNACNNG10540D PROTEIN"/>
    <property type="match status" value="1"/>
</dbReference>
<dbReference type="InterPro" id="IPR001810">
    <property type="entry name" value="F-box_dom"/>
</dbReference>
<dbReference type="AlphaFoldDB" id="A0AAV8S6R3"/>
<organism evidence="2 3">
    <name type="scientific">Erythroxylum novogranatense</name>
    <dbReference type="NCBI Taxonomy" id="1862640"/>
    <lineage>
        <taxon>Eukaryota</taxon>
        <taxon>Viridiplantae</taxon>
        <taxon>Streptophyta</taxon>
        <taxon>Embryophyta</taxon>
        <taxon>Tracheophyta</taxon>
        <taxon>Spermatophyta</taxon>
        <taxon>Magnoliopsida</taxon>
        <taxon>eudicotyledons</taxon>
        <taxon>Gunneridae</taxon>
        <taxon>Pentapetalae</taxon>
        <taxon>rosids</taxon>
        <taxon>fabids</taxon>
        <taxon>Malpighiales</taxon>
        <taxon>Erythroxylaceae</taxon>
        <taxon>Erythroxylum</taxon>
    </lineage>
</organism>
<keyword evidence="3" id="KW-1185">Reference proteome</keyword>